<accession>A0ACD5A0A9</accession>
<keyword evidence="1" id="KW-0614">Plasmid</keyword>
<geneLocation type="plasmid" evidence="1 2">
    <name>unnamed1</name>
</geneLocation>
<evidence type="ECO:0000313" key="1">
    <source>
        <dbReference type="EMBL" id="WSC03538.1"/>
    </source>
</evidence>
<proteinExistence type="predicted"/>
<dbReference type="Proteomes" id="UP001348369">
    <property type="component" value="Plasmid unnamed1"/>
</dbReference>
<evidence type="ECO:0000313" key="2">
    <source>
        <dbReference type="Proteomes" id="UP001348369"/>
    </source>
</evidence>
<reference evidence="1" key="1">
    <citation type="submission" date="2022-10" db="EMBL/GenBank/DDBJ databases">
        <title>The complete genomes of actinobacterial strains from the NBC collection.</title>
        <authorList>
            <person name="Joergensen T.S."/>
            <person name="Alvarez Arevalo M."/>
            <person name="Sterndorff E.B."/>
            <person name="Faurdal D."/>
            <person name="Vuksanovic O."/>
            <person name="Mourched A.-S."/>
            <person name="Charusanti P."/>
            <person name="Shaw S."/>
            <person name="Blin K."/>
            <person name="Weber T."/>
        </authorList>
    </citation>
    <scope>NUCLEOTIDE SEQUENCE</scope>
    <source>
        <strain evidence="1">NBC 01771</strain>
    </source>
</reference>
<keyword evidence="1" id="KW-0067">ATP-binding</keyword>
<sequence length="166" mass="18045">MLPTARSGAQIALSPREIEQWPKTASARALADDWPTRQPASFRVPTLERAVPVCRHLARLWMDSEDITDENARSAALLVISELMTNAIVHTNSVSITGRLRKAGDWLLVEVQDEGGATAVPHPHRAGYANESGRGLVLIAQSVQALGTRLETDGGRTFWARISLTG</sequence>
<organism evidence="1 2">
    <name type="scientific">Streptomyces scopuliridis</name>
    <dbReference type="NCBI Taxonomy" id="452529"/>
    <lineage>
        <taxon>Bacteria</taxon>
        <taxon>Bacillati</taxon>
        <taxon>Actinomycetota</taxon>
        <taxon>Actinomycetes</taxon>
        <taxon>Kitasatosporales</taxon>
        <taxon>Streptomycetaceae</taxon>
        <taxon>Streptomyces</taxon>
    </lineage>
</organism>
<keyword evidence="1" id="KW-0547">Nucleotide-binding</keyword>
<name>A0ACD5A0A9_9ACTN</name>
<gene>
    <name evidence="1" type="ORF">OG835_42400</name>
</gene>
<protein>
    <submittedName>
        <fullName evidence="1">ATP-binding protein</fullName>
    </submittedName>
</protein>
<dbReference type="EMBL" id="CP109110">
    <property type="protein sequence ID" value="WSC03538.1"/>
    <property type="molecule type" value="Genomic_DNA"/>
</dbReference>
<keyword evidence="2" id="KW-1185">Reference proteome</keyword>